<name>A0ACA9MSS4_9GLOM</name>
<proteinExistence type="predicted"/>
<gene>
    <name evidence="1" type="ORF">ACOLOM_LOCUS6893</name>
</gene>
<comment type="caution">
    <text evidence="1">The sequence shown here is derived from an EMBL/GenBank/DDBJ whole genome shotgun (WGS) entry which is preliminary data.</text>
</comment>
<sequence length="126" mass="14776">FNIMLPVELDNLAEFLQQLFDELEIYWQWNEETGIFSGNAKVNTWSRAARRQRLMKSECQAELPTTTLATNEEPLFEFACHLELCNNDTNATKLTISWTSGKDRGIFESFYGHVKKRLEQEFDMDE</sequence>
<evidence type="ECO:0000313" key="1">
    <source>
        <dbReference type="EMBL" id="CAG8607087.1"/>
    </source>
</evidence>
<feature type="non-terminal residue" evidence="1">
    <location>
        <position position="1"/>
    </location>
</feature>
<dbReference type="Proteomes" id="UP000789525">
    <property type="component" value="Unassembled WGS sequence"/>
</dbReference>
<evidence type="ECO:0000313" key="2">
    <source>
        <dbReference type="Proteomes" id="UP000789525"/>
    </source>
</evidence>
<dbReference type="EMBL" id="CAJVPT010014728">
    <property type="protein sequence ID" value="CAG8607087.1"/>
    <property type="molecule type" value="Genomic_DNA"/>
</dbReference>
<reference evidence="1" key="1">
    <citation type="submission" date="2021-06" db="EMBL/GenBank/DDBJ databases">
        <authorList>
            <person name="Kallberg Y."/>
            <person name="Tangrot J."/>
            <person name="Rosling A."/>
        </authorList>
    </citation>
    <scope>NUCLEOTIDE SEQUENCE</scope>
    <source>
        <strain evidence="1">CL356</strain>
    </source>
</reference>
<protein>
    <submittedName>
        <fullName evidence="1">7142_t:CDS:1</fullName>
    </submittedName>
</protein>
<organism evidence="1 2">
    <name type="scientific">Acaulospora colombiana</name>
    <dbReference type="NCBI Taxonomy" id="27376"/>
    <lineage>
        <taxon>Eukaryota</taxon>
        <taxon>Fungi</taxon>
        <taxon>Fungi incertae sedis</taxon>
        <taxon>Mucoromycota</taxon>
        <taxon>Glomeromycotina</taxon>
        <taxon>Glomeromycetes</taxon>
        <taxon>Diversisporales</taxon>
        <taxon>Acaulosporaceae</taxon>
        <taxon>Acaulospora</taxon>
    </lineage>
</organism>
<accession>A0ACA9MSS4</accession>
<keyword evidence="2" id="KW-1185">Reference proteome</keyword>